<reference evidence="3" key="1">
    <citation type="submission" date="2023-05" db="EMBL/GenBank/DDBJ databases">
        <title>Anaerotaeda fermentans gen. nov., sp. nov., a novel anaerobic planctomycete of the new family within the order Sedimentisphaerales isolated from Taman Peninsula, Russia.</title>
        <authorList>
            <person name="Khomyakova M.A."/>
            <person name="Merkel A.Y."/>
            <person name="Slobodkin A.I."/>
        </authorList>
    </citation>
    <scope>NUCLEOTIDE SEQUENCE</scope>
    <source>
        <strain evidence="3">M17dextr</strain>
    </source>
</reference>
<dbReference type="AlphaFoldDB" id="A0AAW6TTB6"/>
<evidence type="ECO:0000313" key="4">
    <source>
        <dbReference type="Proteomes" id="UP001431776"/>
    </source>
</evidence>
<feature type="domain" description="Gfo/Idh/MocA-like oxidoreductase N-terminal" evidence="1">
    <location>
        <begin position="45"/>
        <end position="174"/>
    </location>
</feature>
<evidence type="ECO:0000313" key="3">
    <source>
        <dbReference type="EMBL" id="MDI6448800.1"/>
    </source>
</evidence>
<dbReference type="InterPro" id="IPR043906">
    <property type="entry name" value="Gfo/Idh/MocA_OxRdtase_bact_C"/>
</dbReference>
<dbReference type="Pfam" id="PF01408">
    <property type="entry name" value="GFO_IDH_MocA"/>
    <property type="match status" value="1"/>
</dbReference>
<evidence type="ECO:0000259" key="2">
    <source>
        <dbReference type="Pfam" id="PF19051"/>
    </source>
</evidence>
<keyword evidence="4" id="KW-1185">Reference proteome</keyword>
<organism evidence="3 4">
    <name type="scientific">Anaerobaca lacustris</name>
    <dbReference type="NCBI Taxonomy" id="3044600"/>
    <lineage>
        <taxon>Bacteria</taxon>
        <taxon>Pseudomonadati</taxon>
        <taxon>Planctomycetota</taxon>
        <taxon>Phycisphaerae</taxon>
        <taxon>Sedimentisphaerales</taxon>
        <taxon>Anaerobacaceae</taxon>
        <taxon>Anaerobaca</taxon>
    </lineage>
</organism>
<dbReference type="SUPFAM" id="SSF51735">
    <property type="entry name" value="NAD(P)-binding Rossmann-fold domains"/>
    <property type="match status" value="1"/>
</dbReference>
<dbReference type="GO" id="GO:0000166">
    <property type="term" value="F:nucleotide binding"/>
    <property type="evidence" value="ECO:0007669"/>
    <property type="project" value="InterPro"/>
</dbReference>
<dbReference type="InterPro" id="IPR050463">
    <property type="entry name" value="Gfo/Idh/MocA_oxidrdct_glycsds"/>
</dbReference>
<dbReference type="PANTHER" id="PTHR43818">
    <property type="entry name" value="BCDNA.GH03377"/>
    <property type="match status" value="1"/>
</dbReference>
<dbReference type="RefSeq" id="WP_349244208.1">
    <property type="nucleotide sequence ID" value="NZ_JASCXX010000006.1"/>
</dbReference>
<dbReference type="Proteomes" id="UP001431776">
    <property type="component" value="Unassembled WGS sequence"/>
</dbReference>
<dbReference type="SUPFAM" id="SSF55347">
    <property type="entry name" value="Glyceraldehyde-3-phosphate dehydrogenase-like, C-terminal domain"/>
    <property type="match status" value="1"/>
</dbReference>
<dbReference type="InterPro" id="IPR036291">
    <property type="entry name" value="NAD(P)-bd_dom_sf"/>
</dbReference>
<gene>
    <name evidence="3" type="ORF">QJ522_07060</name>
</gene>
<feature type="domain" description="Gfo/Idh/MocA-like oxidoreductase bacterial type C-terminal" evidence="2">
    <location>
        <begin position="210"/>
        <end position="428"/>
    </location>
</feature>
<proteinExistence type="predicted"/>
<dbReference type="InterPro" id="IPR006311">
    <property type="entry name" value="TAT_signal"/>
</dbReference>
<accession>A0AAW6TTB6</accession>
<dbReference type="EMBL" id="JASCXX010000006">
    <property type="protein sequence ID" value="MDI6448800.1"/>
    <property type="molecule type" value="Genomic_DNA"/>
</dbReference>
<dbReference type="Pfam" id="PF19051">
    <property type="entry name" value="GFO_IDH_MocA_C2"/>
    <property type="match status" value="1"/>
</dbReference>
<dbReference type="InterPro" id="IPR000683">
    <property type="entry name" value="Gfo/Idh/MocA-like_OxRdtase_N"/>
</dbReference>
<dbReference type="Gene3D" id="3.30.360.10">
    <property type="entry name" value="Dihydrodipicolinate Reductase, domain 2"/>
    <property type="match status" value="1"/>
</dbReference>
<evidence type="ECO:0000259" key="1">
    <source>
        <dbReference type="Pfam" id="PF01408"/>
    </source>
</evidence>
<name>A0AAW6TTB6_9BACT</name>
<sequence>MTDLKMDRRGFLRMAAGAAVVGFPYVVPSSVFAQGGQTPPSERITLGFIGCGKQSQHLTRSFLNSPGTHVVAACDVDKLKLARNKKMVEDHYAGRSGPSYKGCDTYGDFRDVLARSDIDAVVISTPDHWHAVNVIESCKAGKDVFCEKPLSQTVAEARAMVNAVRKYDRVFQTGSMQRSDWHFRLGCELVRNGYIGQLQHVTVGIGGPPGDRPLPAQPVPDYLDWDMWLGPVLWRPYNEELAPHISQDIFPHWRNHSAFGGGGMTDWGAHHFDIAQWGLGMDESGPIEIIPPDGKDTKVLTYKYASGVTMVRDSANGVLFTGTEGKVETNRGHLKTWPDELKDVKLGPDEIHLYESRNHYVDWLDAIRKRTRPICDIEVGCRSVTVCHLGNIAYQLQRPLKWNPDREVFVGDDEANRLLSRGYRSPWSL</sequence>
<dbReference type="PANTHER" id="PTHR43818:SF5">
    <property type="entry name" value="OXIDOREDUCTASE FAMILY PROTEIN"/>
    <property type="match status" value="1"/>
</dbReference>
<dbReference type="PROSITE" id="PS51318">
    <property type="entry name" value="TAT"/>
    <property type="match status" value="1"/>
</dbReference>
<dbReference type="Gene3D" id="3.40.50.720">
    <property type="entry name" value="NAD(P)-binding Rossmann-like Domain"/>
    <property type="match status" value="1"/>
</dbReference>
<protein>
    <submittedName>
        <fullName evidence="3">Gfo/Idh/MocA family oxidoreductase</fullName>
    </submittedName>
</protein>
<comment type="caution">
    <text evidence="3">The sequence shown here is derived from an EMBL/GenBank/DDBJ whole genome shotgun (WGS) entry which is preliminary data.</text>
</comment>